<keyword evidence="3" id="KW-0378">Hydrolase</keyword>
<dbReference type="FunFam" id="3.40.630.40:FF:000005">
    <property type="entry name" value="N-acetylmuramoyl-L-alanine amidase (AmiA)"/>
    <property type="match status" value="1"/>
</dbReference>
<dbReference type="PANTHER" id="PTHR30404:SF0">
    <property type="entry name" value="N-ACETYLMURAMOYL-L-ALANINE AMIDASE AMIC"/>
    <property type="match status" value="1"/>
</dbReference>
<dbReference type="Gene3D" id="3.40.630.40">
    <property type="entry name" value="Zn-dependent exopeptidases"/>
    <property type="match status" value="1"/>
</dbReference>
<keyword evidence="8" id="KW-1185">Reference proteome</keyword>
<dbReference type="CDD" id="cd02696">
    <property type="entry name" value="MurNAc-LAA"/>
    <property type="match status" value="1"/>
</dbReference>
<comment type="catalytic activity">
    <reaction evidence="1">
        <text>Hydrolyzes the link between N-acetylmuramoyl residues and L-amino acid residues in certain cell-wall glycopeptides.</text>
        <dbReference type="EC" id="3.5.1.28"/>
    </reaction>
</comment>
<keyword evidence="5" id="KW-0732">Signal</keyword>
<dbReference type="GO" id="GO:0008745">
    <property type="term" value="F:N-acetylmuramoyl-L-alanine amidase activity"/>
    <property type="evidence" value="ECO:0007669"/>
    <property type="project" value="UniProtKB-EC"/>
</dbReference>
<protein>
    <recommendedName>
        <fullName evidence="2">N-acetylmuramoyl-L-alanine amidase</fullName>
        <ecNumber evidence="2">3.5.1.28</ecNumber>
    </recommendedName>
</protein>
<feature type="signal peptide" evidence="5">
    <location>
        <begin position="1"/>
        <end position="19"/>
    </location>
</feature>
<dbReference type="SMART" id="SM00646">
    <property type="entry name" value="Ami_3"/>
    <property type="match status" value="1"/>
</dbReference>
<dbReference type="EMBL" id="CP022022">
    <property type="protein sequence ID" value="ASF43185.1"/>
    <property type="molecule type" value="Genomic_DNA"/>
</dbReference>
<organism evidence="7 8">
    <name type="scientific">Capnocytophaga endodontalis</name>
    <dbReference type="NCBI Taxonomy" id="2708117"/>
    <lineage>
        <taxon>Bacteria</taxon>
        <taxon>Pseudomonadati</taxon>
        <taxon>Bacteroidota</taxon>
        <taxon>Flavobacteriia</taxon>
        <taxon>Flavobacteriales</taxon>
        <taxon>Flavobacteriaceae</taxon>
        <taxon>Capnocytophaga</taxon>
    </lineage>
</organism>
<feature type="region of interest" description="Disordered" evidence="4">
    <location>
        <begin position="262"/>
        <end position="289"/>
    </location>
</feature>
<dbReference type="RefSeq" id="WP_088594218.1">
    <property type="nucleotide sequence ID" value="NZ_CP022022.1"/>
</dbReference>
<evidence type="ECO:0000256" key="4">
    <source>
        <dbReference type="SAM" id="MobiDB-lite"/>
    </source>
</evidence>
<proteinExistence type="predicted"/>
<reference evidence="8" key="1">
    <citation type="submission" date="2017-06" db="EMBL/GenBank/DDBJ databases">
        <title>Complete genome sequence of Capnocytophaga sp. KCOM 1579 (=ChDC OS43) isolated from a human refractory periapical abscess lesion.</title>
        <authorList>
            <person name="Kook J.-K."/>
            <person name="Park S.-N."/>
            <person name="Lim Y.K."/>
            <person name="Roh H."/>
        </authorList>
    </citation>
    <scope>NUCLEOTIDE SEQUENCE [LARGE SCALE GENOMIC DNA]</scope>
    <source>
        <strain evidence="8">ChDC OS43</strain>
    </source>
</reference>
<evidence type="ECO:0000256" key="5">
    <source>
        <dbReference type="SAM" id="SignalP"/>
    </source>
</evidence>
<dbReference type="GO" id="GO:0030288">
    <property type="term" value="C:outer membrane-bounded periplasmic space"/>
    <property type="evidence" value="ECO:0007669"/>
    <property type="project" value="TreeGrafter"/>
</dbReference>
<accession>A0A1Z4BPH4</accession>
<dbReference type="PANTHER" id="PTHR30404">
    <property type="entry name" value="N-ACETYLMURAMOYL-L-ALANINE AMIDASE"/>
    <property type="match status" value="1"/>
</dbReference>
<evidence type="ECO:0000256" key="3">
    <source>
        <dbReference type="ARBA" id="ARBA00022801"/>
    </source>
</evidence>
<name>A0A1Z4BPH4_9FLAO</name>
<gene>
    <name evidence="7" type="ORF">CBG49_08910</name>
</gene>
<dbReference type="AlphaFoldDB" id="A0A1Z4BPH4"/>
<dbReference type="KEGG" id="capn:CBG49_08910"/>
<dbReference type="GO" id="GO:0009253">
    <property type="term" value="P:peptidoglycan catabolic process"/>
    <property type="evidence" value="ECO:0007669"/>
    <property type="project" value="InterPro"/>
</dbReference>
<evidence type="ECO:0000256" key="1">
    <source>
        <dbReference type="ARBA" id="ARBA00001561"/>
    </source>
</evidence>
<dbReference type="EC" id="3.5.1.28" evidence="2"/>
<feature type="domain" description="MurNAc-LAA" evidence="6">
    <location>
        <begin position="89"/>
        <end position="246"/>
    </location>
</feature>
<evidence type="ECO:0000313" key="7">
    <source>
        <dbReference type="EMBL" id="ASF43185.1"/>
    </source>
</evidence>
<evidence type="ECO:0000313" key="8">
    <source>
        <dbReference type="Proteomes" id="UP000197007"/>
    </source>
</evidence>
<feature type="chain" id="PRO_5012418937" description="N-acetylmuramoyl-L-alanine amidase" evidence="5">
    <location>
        <begin position="20"/>
        <end position="374"/>
    </location>
</feature>
<sequence length="374" mass="42412">MKFVQYIFLCVLCALPMLGLSQKTPVFKVVLDAGHGGKDPGKVVNKNIYEKDVVLKIVLLVGKKLEAYPDIKVIYTRKTDELIDLYERGAIANRNKADVFVSVHCNAHETQVDGAETYVLGLHANEQNFEVAKAENSVIYLEEDYKKKYAKYNINSPESVIGVSIMQEEFLEQSIQLAKIVQNQLTGVMKRTNRGVRQAGFIVLHQTYMPSILIETAFLTNNEERKFLTSAKGQEEFAENIAEAILAYKKWVQGKSSYVAPDDSISQARGRGRNSKQTDVSNNKTNNNELSYKIQISSSPKRLETKSFNFKGLSPISAEKDNNVYVYYYGNTSKHREALELLNKAKKKGYKDAYIVAFYQKKRITVEKAKQLEK</sequence>
<evidence type="ECO:0000256" key="2">
    <source>
        <dbReference type="ARBA" id="ARBA00011901"/>
    </source>
</evidence>
<dbReference type="Pfam" id="PF01520">
    <property type="entry name" value="Amidase_3"/>
    <property type="match status" value="1"/>
</dbReference>
<feature type="compositionally biased region" description="Polar residues" evidence="4">
    <location>
        <begin position="275"/>
        <end position="289"/>
    </location>
</feature>
<evidence type="ECO:0000259" key="6">
    <source>
        <dbReference type="SMART" id="SM00646"/>
    </source>
</evidence>
<dbReference type="Proteomes" id="UP000197007">
    <property type="component" value="Chromosome"/>
</dbReference>
<dbReference type="InterPro" id="IPR002508">
    <property type="entry name" value="MurNAc-LAA_cat"/>
</dbReference>
<dbReference type="SUPFAM" id="SSF53187">
    <property type="entry name" value="Zn-dependent exopeptidases"/>
    <property type="match status" value="1"/>
</dbReference>
<dbReference type="InterPro" id="IPR050695">
    <property type="entry name" value="N-acetylmuramoyl_amidase_3"/>
</dbReference>